<proteinExistence type="inferred from homology"/>
<keyword evidence="7" id="KW-0762">Sugar transport</keyword>
<keyword evidence="6 9" id="KW-1133">Transmembrane helix</keyword>
<feature type="transmembrane region" description="Helical" evidence="9">
    <location>
        <begin position="112"/>
        <end position="134"/>
    </location>
</feature>
<evidence type="ECO:0000256" key="6">
    <source>
        <dbReference type="ARBA" id="ARBA00022989"/>
    </source>
</evidence>
<dbReference type="STRING" id="123899.SAMEA3906487_00836"/>
<dbReference type="RefSeq" id="WP_052125753.1">
    <property type="nucleotide sequence ID" value="NZ_CP016340.1"/>
</dbReference>
<sequence>MLGRSCSSSLRYARNAFYLSWVDVKTRYRKSVLGPLWLTLGNAVAIVGFGAVWAQLLNLPRSVFVPSLTVGLVIWQYVAGVMASATSAYTLNAQVMRNTRIPVWFFALRTHGYHFINFAHNLVLVAVVLLFYGARPTVGLWWAIPGFLLLIMACAALSLLLAALGARYRDVRYAVEVSLPLLFFVSPVLFRPESVVGDYIWFNPVSYLIEVLRVPLLSTLGGPLRPPAMVYEGCVALLVVLGLAALLIYLRNPRRILFWI</sequence>
<gene>
    <name evidence="11" type="ORF">SAMEA3906487_00836</name>
</gene>
<keyword evidence="4" id="KW-1003">Cell membrane</keyword>
<evidence type="ECO:0000256" key="2">
    <source>
        <dbReference type="ARBA" id="ARBA00007783"/>
    </source>
</evidence>
<accession>A0A157SB56</accession>
<dbReference type="PATRIC" id="fig|123899.6.peg.809"/>
<keyword evidence="3" id="KW-0813">Transport</keyword>
<evidence type="ECO:0000256" key="5">
    <source>
        <dbReference type="ARBA" id="ARBA00022692"/>
    </source>
</evidence>
<dbReference type="GO" id="GO:0015774">
    <property type="term" value="P:polysaccharide transport"/>
    <property type="evidence" value="ECO:0007669"/>
    <property type="project" value="UniProtKB-KW"/>
</dbReference>
<dbReference type="AlphaFoldDB" id="A0A157SB56"/>
<dbReference type="GeneID" id="56587758"/>
<evidence type="ECO:0000256" key="3">
    <source>
        <dbReference type="ARBA" id="ARBA00022448"/>
    </source>
</evidence>
<protein>
    <submittedName>
        <fullName evidence="11">O-antigen export ABC transporter permease</fullName>
    </submittedName>
</protein>
<reference evidence="11 12" key="1">
    <citation type="submission" date="2016-04" db="EMBL/GenBank/DDBJ databases">
        <authorList>
            <consortium name="Pathogen Informatics"/>
        </authorList>
    </citation>
    <scope>NUCLEOTIDE SEQUENCE [LARGE SCALE GENOMIC DNA]</scope>
    <source>
        <strain evidence="11 12">H044680328</strain>
    </source>
</reference>
<dbReference type="Proteomes" id="UP000076825">
    <property type="component" value="Chromosome 1"/>
</dbReference>
<dbReference type="InterPro" id="IPR013525">
    <property type="entry name" value="ABC2_TM"/>
</dbReference>
<evidence type="ECO:0000256" key="4">
    <source>
        <dbReference type="ARBA" id="ARBA00022475"/>
    </source>
</evidence>
<dbReference type="GO" id="GO:0005886">
    <property type="term" value="C:plasma membrane"/>
    <property type="evidence" value="ECO:0007669"/>
    <property type="project" value="UniProtKB-SubCell"/>
</dbReference>
<feature type="domain" description="ABC-2 type transporter transmembrane" evidence="10">
    <location>
        <begin position="17"/>
        <end position="215"/>
    </location>
</feature>
<dbReference type="PANTHER" id="PTHR30413">
    <property type="entry name" value="INNER MEMBRANE TRANSPORT PERMEASE"/>
    <property type="match status" value="1"/>
</dbReference>
<dbReference type="PANTHER" id="PTHR30413:SF10">
    <property type="entry name" value="CAPSULE POLYSACCHARIDE EXPORT INNER-MEMBRANE PROTEIN CTRC"/>
    <property type="match status" value="1"/>
</dbReference>
<dbReference type="KEGG" id="btrm:SAMEA390648700836"/>
<dbReference type="eggNOG" id="COG1682">
    <property type="taxonomic scope" value="Bacteria"/>
</dbReference>
<keyword evidence="7" id="KW-0625">Polysaccharide transport</keyword>
<dbReference type="Pfam" id="PF01061">
    <property type="entry name" value="ABC2_membrane"/>
    <property type="match status" value="1"/>
</dbReference>
<evidence type="ECO:0000313" key="11">
    <source>
        <dbReference type="EMBL" id="SAI67652.1"/>
    </source>
</evidence>
<feature type="transmembrane region" description="Helical" evidence="9">
    <location>
        <begin position="68"/>
        <end position="91"/>
    </location>
</feature>
<dbReference type="GO" id="GO:0140359">
    <property type="term" value="F:ABC-type transporter activity"/>
    <property type="evidence" value="ECO:0007669"/>
    <property type="project" value="InterPro"/>
</dbReference>
<name>A0A157SB56_9BORD</name>
<keyword evidence="5 9" id="KW-0812">Transmembrane</keyword>
<dbReference type="EMBL" id="LT546645">
    <property type="protein sequence ID" value="SAI67652.1"/>
    <property type="molecule type" value="Genomic_DNA"/>
</dbReference>
<organism evidence="11 12">
    <name type="scientific">Bordetella trematum</name>
    <dbReference type="NCBI Taxonomy" id="123899"/>
    <lineage>
        <taxon>Bacteria</taxon>
        <taxon>Pseudomonadati</taxon>
        <taxon>Pseudomonadota</taxon>
        <taxon>Betaproteobacteria</taxon>
        <taxon>Burkholderiales</taxon>
        <taxon>Alcaligenaceae</taxon>
        <taxon>Bordetella</taxon>
    </lineage>
</organism>
<feature type="transmembrane region" description="Helical" evidence="9">
    <location>
        <begin position="228"/>
        <end position="250"/>
    </location>
</feature>
<keyword evidence="8 9" id="KW-0472">Membrane</keyword>
<evidence type="ECO:0000256" key="7">
    <source>
        <dbReference type="ARBA" id="ARBA00023047"/>
    </source>
</evidence>
<evidence type="ECO:0000313" key="12">
    <source>
        <dbReference type="Proteomes" id="UP000076825"/>
    </source>
</evidence>
<comment type="similarity">
    <text evidence="2">Belongs to the ABC-2 integral membrane protein family.</text>
</comment>
<evidence type="ECO:0000256" key="8">
    <source>
        <dbReference type="ARBA" id="ARBA00023136"/>
    </source>
</evidence>
<comment type="subcellular location">
    <subcellularLocation>
        <location evidence="1">Cell membrane</location>
        <topology evidence="1">Multi-pass membrane protein</topology>
    </subcellularLocation>
</comment>
<evidence type="ECO:0000256" key="9">
    <source>
        <dbReference type="SAM" id="Phobius"/>
    </source>
</evidence>
<dbReference type="OrthoDB" id="9796017at2"/>
<feature type="transmembrane region" description="Helical" evidence="9">
    <location>
        <begin position="171"/>
        <end position="190"/>
    </location>
</feature>
<feature type="transmembrane region" description="Helical" evidence="9">
    <location>
        <begin position="35"/>
        <end position="56"/>
    </location>
</feature>
<evidence type="ECO:0000256" key="1">
    <source>
        <dbReference type="ARBA" id="ARBA00004651"/>
    </source>
</evidence>
<evidence type="ECO:0000259" key="10">
    <source>
        <dbReference type="Pfam" id="PF01061"/>
    </source>
</evidence>
<keyword evidence="12" id="KW-1185">Reference proteome</keyword>
<feature type="transmembrane region" description="Helical" evidence="9">
    <location>
        <begin position="140"/>
        <end position="164"/>
    </location>
</feature>
<dbReference type="GO" id="GO:0015920">
    <property type="term" value="P:lipopolysaccharide transport"/>
    <property type="evidence" value="ECO:0007669"/>
    <property type="project" value="TreeGrafter"/>
</dbReference>